<evidence type="ECO:0000256" key="4">
    <source>
        <dbReference type="ARBA" id="ARBA00023242"/>
    </source>
</evidence>
<dbReference type="InterPro" id="IPR006447">
    <property type="entry name" value="Myb_dom_plants"/>
</dbReference>
<dbReference type="NCBIfam" id="TIGR01557">
    <property type="entry name" value="myb_SHAQKYF"/>
    <property type="match status" value="1"/>
</dbReference>
<evidence type="ECO:0000256" key="1">
    <source>
        <dbReference type="ARBA" id="ARBA00004123"/>
    </source>
</evidence>
<comment type="subcellular location">
    <subcellularLocation>
        <location evidence="1">Nucleus</location>
    </subcellularLocation>
</comment>
<dbReference type="GO" id="GO:0005634">
    <property type="term" value="C:nucleus"/>
    <property type="evidence" value="ECO:0007669"/>
    <property type="project" value="UniProtKB-SubCell"/>
</dbReference>
<keyword evidence="8" id="KW-1185">Reference proteome</keyword>
<dbReference type="Proteomes" id="UP000467840">
    <property type="component" value="Chromosome 9"/>
</dbReference>
<dbReference type="PROSITE" id="PS51294">
    <property type="entry name" value="HTH_MYB"/>
    <property type="match status" value="1"/>
</dbReference>
<evidence type="ECO:0000256" key="3">
    <source>
        <dbReference type="ARBA" id="ARBA00023163"/>
    </source>
</evidence>
<dbReference type="InterPro" id="IPR009057">
    <property type="entry name" value="Homeodomain-like_sf"/>
</dbReference>
<dbReference type="InterPro" id="IPR017930">
    <property type="entry name" value="Myb_dom"/>
</dbReference>
<evidence type="ECO:0000256" key="5">
    <source>
        <dbReference type="SAM" id="MobiDB-lite"/>
    </source>
</evidence>
<evidence type="ECO:0000259" key="6">
    <source>
        <dbReference type="PROSITE" id="PS51294"/>
    </source>
</evidence>
<dbReference type="Pfam" id="PF00249">
    <property type="entry name" value="Myb_DNA-binding"/>
    <property type="match status" value="1"/>
</dbReference>
<dbReference type="PANTHER" id="PTHR31314:SF175">
    <property type="entry name" value="HTH MYB-TYPE DOMAIN-CONTAINING PROTEIN"/>
    <property type="match status" value="1"/>
</dbReference>
<organism evidence="7 8">
    <name type="scientific">Hevea brasiliensis</name>
    <name type="common">Para rubber tree</name>
    <name type="synonym">Siphonia brasiliensis</name>
    <dbReference type="NCBI Taxonomy" id="3981"/>
    <lineage>
        <taxon>Eukaryota</taxon>
        <taxon>Viridiplantae</taxon>
        <taxon>Streptophyta</taxon>
        <taxon>Embryophyta</taxon>
        <taxon>Tracheophyta</taxon>
        <taxon>Spermatophyta</taxon>
        <taxon>Magnoliopsida</taxon>
        <taxon>eudicotyledons</taxon>
        <taxon>Gunneridae</taxon>
        <taxon>Pentapetalae</taxon>
        <taxon>rosids</taxon>
        <taxon>fabids</taxon>
        <taxon>Malpighiales</taxon>
        <taxon>Euphorbiaceae</taxon>
        <taxon>Crotonoideae</taxon>
        <taxon>Micrandreae</taxon>
        <taxon>Hevea</taxon>
    </lineage>
</organism>
<evidence type="ECO:0000313" key="8">
    <source>
        <dbReference type="Proteomes" id="UP000467840"/>
    </source>
</evidence>
<evidence type="ECO:0000313" key="7">
    <source>
        <dbReference type="EMBL" id="KAF2306436.1"/>
    </source>
</evidence>
<feature type="region of interest" description="Disordered" evidence="5">
    <location>
        <begin position="1"/>
        <end position="54"/>
    </location>
</feature>
<dbReference type="PANTHER" id="PTHR31314">
    <property type="entry name" value="MYB FAMILY TRANSCRIPTION FACTOR PHL7-LIKE"/>
    <property type="match status" value="1"/>
</dbReference>
<dbReference type="GO" id="GO:0003700">
    <property type="term" value="F:DNA-binding transcription factor activity"/>
    <property type="evidence" value="ECO:0007669"/>
    <property type="project" value="InterPro"/>
</dbReference>
<comment type="caution">
    <text evidence="7">The sequence shown here is derived from an EMBL/GenBank/DDBJ whole genome shotgun (WGS) entry which is preliminary data.</text>
</comment>
<dbReference type="Gene3D" id="1.10.10.60">
    <property type="entry name" value="Homeodomain-like"/>
    <property type="match status" value="1"/>
</dbReference>
<protein>
    <recommendedName>
        <fullName evidence="6">HTH myb-type domain-containing protein</fullName>
    </recommendedName>
</protein>
<proteinExistence type="predicted"/>
<dbReference type="InterPro" id="IPR001005">
    <property type="entry name" value="SANT/Myb"/>
</dbReference>
<dbReference type="GO" id="GO:0003677">
    <property type="term" value="F:DNA binding"/>
    <property type="evidence" value="ECO:0007669"/>
    <property type="project" value="InterPro"/>
</dbReference>
<keyword evidence="4" id="KW-0539">Nucleus</keyword>
<dbReference type="InterPro" id="IPR046955">
    <property type="entry name" value="PHR1-like"/>
</dbReference>
<feature type="domain" description="HTH myb-type" evidence="6">
    <location>
        <begin position="56"/>
        <end position="116"/>
    </location>
</feature>
<feature type="compositionally biased region" description="Polar residues" evidence="5">
    <location>
        <begin position="1"/>
        <end position="13"/>
    </location>
</feature>
<gene>
    <name evidence="7" type="ORF">GH714_018066</name>
</gene>
<dbReference type="AlphaFoldDB" id="A0A6A6M2A8"/>
<accession>A0A6A6M2A8</accession>
<dbReference type="SUPFAM" id="SSF46689">
    <property type="entry name" value="Homeodomain-like"/>
    <property type="match status" value="1"/>
</dbReference>
<keyword evidence="3" id="KW-0804">Transcription</keyword>
<feature type="compositionally biased region" description="Acidic residues" evidence="5">
    <location>
        <begin position="17"/>
        <end position="26"/>
    </location>
</feature>
<dbReference type="EMBL" id="JAAGAX010000008">
    <property type="protein sequence ID" value="KAF2306436.1"/>
    <property type="molecule type" value="Genomic_DNA"/>
</dbReference>
<keyword evidence="2" id="KW-0805">Transcription regulation</keyword>
<sequence length="371" mass="41681">MEGSDQTGCSKTRQNQDESESGENDEDGHRPKNGASSSNSTVEESDKKPSVRPYVRSKMPRLRWTPELHLSFVKAVERLGGQDRATPKLVLQLMNVHGLSIAHVKSHLQMYRSKKIDDPSQVMADHRHLVESGDRNIYNLSQLPMLQGYNQRHGSSYRYGDASWNARENFVYNPHLGPCLVDETRQGCYGSVAERIFGGNNNSSWINCKFQTGASSFRSQYSSWKTEEQLKGELRRPSHNSKFWQTLSSSSFTELNPEAQLLKAKVGESTLFNRSNVNIFSDMKSATNLQELKSLKRKATDCNLDLDLSLKLTPANDSSQRSSEEVEADSDLSLSLYSPSSSKLSRLKGLGRDDNINKEHAKRASTLDLTI</sequence>
<dbReference type="FunFam" id="1.10.10.60:FF:000002">
    <property type="entry name" value="Myb family transcription factor"/>
    <property type="match status" value="1"/>
</dbReference>
<evidence type="ECO:0000256" key="2">
    <source>
        <dbReference type="ARBA" id="ARBA00023015"/>
    </source>
</evidence>
<name>A0A6A6M2A8_HEVBR</name>
<reference evidence="7 8" key="1">
    <citation type="journal article" date="2020" name="Mol. Plant">
        <title>The Chromosome-Based Rubber Tree Genome Provides New Insights into Spurge Genome Evolution and Rubber Biosynthesis.</title>
        <authorList>
            <person name="Liu J."/>
            <person name="Shi C."/>
            <person name="Shi C.C."/>
            <person name="Li W."/>
            <person name="Zhang Q.J."/>
            <person name="Zhang Y."/>
            <person name="Li K."/>
            <person name="Lu H.F."/>
            <person name="Shi C."/>
            <person name="Zhu S.T."/>
            <person name="Xiao Z.Y."/>
            <person name="Nan H."/>
            <person name="Yue Y."/>
            <person name="Zhu X.G."/>
            <person name="Wu Y."/>
            <person name="Hong X.N."/>
            <person name="Fan G.Y."/>
            <person name="Tong Y."/>
            <person name="Zhang D."/>
            <person name="Mao C.L."/>
            <person name="Liu Y.L."/>
            <person name="Hao S.J."/>
            <person name="Liu W.Q."/>
            <person name="Lv M.Q."/>
            <person name="Zhang H.B."/>
            <person name="Liu Y."/>
            <person name="Hu-Tang G.R."/>
            <person name="Wang J.P."/>
            <person name="Wang J.H."/>
            <person name="Sun Y.H."/>
            <person name="Ni S.B."/>
            <person name="Chen W.B."/>
            <person name="Zhang X.C."/>
            <person name="Jiao Y.N."/>
            <person name="Eichler E.E."/>
            <person name="Li G.H."/>
            <person name="Liu X."/>
            <person name="Gao L.Z."/>
        </authorList>
    </citation>
    <scope>NUCLEOTIDE SEQUENCE [LARGE SCALE GENOMIC DNA]</scope>
    <source>
        <strain evidence="8">cv. GT1</strain>
        <tissue evidence="7">Leaf</tissue>
    </source>
</reference>